<dbReference type="AlphaFoldDB" id="A0A0L6ULJ0"/>
<proteinExistence type="predicted"/>
<evidence type="ECO:0000313" key="2">
    <source>
        <dbReference type="EMBL" id="KNZ49379.1"/>
    </source>
</evidence>
<evidence type="ECO:0000256" key="1">
    <source>
        <dbReference type="SAM" id="Phobius"/>
    </source>
</evidence>
<feature type="transmembrane region" description="Helical" evidence="1">
    <location>
        <begin position="235"/>
        <end position="252"/>
    </location>
</feature>
<dbReference type="Proteomes" id="UP000037035">
    <property type="component" value="Unassembled WGS sequence"/>
</dbReference>
<accession>A0A0L6ULJ0</accession>
<keyword evidence="3" id="KW-1185">Reference proteome</keyword>
<reference evidence="2 3" key="1">
    <citation type="submission" date="2015-08" db="EMBL/GenBank/DDBJ databases">
        <title>Next Generation Sequencing and Analysis of the Genome of Puccinia sorghi L Schw, the Causal Agent of Maize Common Rust.</title>
        <authorList>
            <person name="Rochi L."/>
            <person name="Burguener G."/>
            <person name="Darino M."/>
            <person name="Turjanski A."/>
            <person name="Kreff E."/>
            <person name="Dieguez M.J."/>
            <person name="Sacco F."/>
        </authorList>
    </citation>
    <scope>NUCLEOTIDE SEQUENCE [LARGE SCALE GENOMIC DNA]</scope>
    <source>
        <strain evidence="2 3">RO10H11247</strain>
    </source>
</reference>
<sequence length="385" mass="43867">MNRPLVVAGAGSGLFLERRKFLSGEWVFWSEVDCRMRSHPLFPQMDLNQVFLSSATSFQSLSPFLFFLSSCVSSPLFHFWLLHSKSHYSRITSNSTSNLKRNFNIKSQSISIKISRYQSVLNLVRMKYSHSIFFSFTRPKVKAMRTHCLAWYKGAPLYLTRQCVHVAFVFGLSCIVRSFFQILTEKTVMALEKKLCSFGKKKILEAVYGFLVHSVEVENKFGETSQVAYMHLSKLLLLVLLIYSSCLSRYINHSGYDLSVFASLSIFSFSDCPFLFSSADIYIYIYIYFNEVVSKISRMGVKIFPKWNIDVKIGSPFTAKKNLLNCLQLTSRKSQEASVVSPTFLSELFNQSLMHIHCVKTSTHANRRNLDDSLAGACCMSTAGS</sequence>
<evidence type="ECO:0000313" key="3">
    <source>
        <dbReference type="Proteomes" id="UP000037035"/>
    </source>
</evidence>
<feature type="transmembrane region" description="Helical" evidence="1">
    <location>
        <begin position="61"/>
        <end position="82"/>
    </location>
</feature>
<keyword evidence="1" id="KW-0812">Transmembrane</keyword>
<comment type="caution">
    <text evidence="2">The sequence shown here is derived from an EMBL/GenBank/DDBJ whole genome shotgun (WGS) entry which is preliminary data.</text>
</comment>
<organism evidence="2 3">
    <name type="scientific">Puccinia sorghi</name>
    <dbReference type="NCBI Taxonomy" id="27349"/>
    <lineage>
        <taxon>Eukaryota</taxon>
        <taxon>Fungi</taxon>
        <taxon>Dikarya</taxon>
        <taxon>Basidiomycota</taxon>
        <taxon>Pucciniomycotina</taxon>
        <taxon>Pucciniomycetes</taxon>
        <taxon>Pucciniales</taxon>
        <taxon>Pucciniaceae</taxon>
        <taxon>Puccinia</taxon>
    </lineage>
</organism>
<protein>
    <submittedName>
        <fullName evidence="2">Uncharacterized protein</fullName>
    </submittedName>
</protein>
<keyword evidence="1" id="KW-0472">Membrane</keyword>
<dbReference type="VEuPathDB" id="FungiDB:VP01_5056g1"/>
<name>A0A0L6ULJ0_9BASI</name>
<feature type="transmembrane region" description="Helical" evidence="1">
    <location>
        <begin position="264"/>
        <end position="289"/>
    </location>
</feature>
<gene>
    <name evidence="2" type="ORF">VP01_5056g1</name>
</gene>
<dbReference type="EMBL" id="LAVV01010227">
    <property type="protein sequence ID" value="KNZ49379.1"/>
    <property type="molecule type" value="Genomic_DNA"/>
</dbReference>
<keyword evidence="1" id="KW-1133">Transmembrane helix</keyword>